<dbReference type="GO" id="GO:0007155">
    <property type="term" value="P:cell adhesion"/>
    <property type="evidence" value="ECO:0007669"/>
    <property type="project" value="InterPro"/>
</dbReference>
<keyword evidence="2" id="KW-0945">Host-virus interaction</keyword>
<proteinExistence type="predicted"/>
<dbReference type="GO" id="GO:0044423">
    <property type="term" value="C:virion component"/>
    <property type="evidence" value="ECO:0007669"/>
    <property type="project" value="UniProtKB-KW"/>
</dbReference>
<evidence type="ECO:0000256" key="2">
    <source>
        <dbReference type="ARBA" id="ARBA00022581"/>
    </source>
</evidence>
<name>A0A0P0IQ83_9REOV</name>
<dbReference type="InterPro" id="IPR002592">
    <property type="entry name" value="S1_C"/>
</dbReference>
<sequence length="461" mass="50144">MSELQQLIRREILLLVTSNNNGVSKEIEEVKKQVKQLSNDVSRISHELSTQRGLIDGLVARVTTIESGMGDLGNRVTTNERSIVSITAELGTVSNSISALGQRVHVTEQRVTQLDTITTDLSGRTSVLERNVSTLSTDLAALNTRVTTELSLVRAEISSIVTRLTTLESSAITAVAQGLEKTGNTVRVIVGNGMWFNNQNQLQLDLSGQMKGVGFDGSGMIAKIDTNFFSYDSSGNITLNSNISGLPSRTANLESLKIDMVAAPLTINESGGSRLLRLLYDAVDFRVVNQVFTLSSRVAMPSFRFPLELDTSNNIVSLSSNYRIRTGQWSGRLEYQTPALSWGVNVTVKLMRVNDWLILSFPRFSTNGILASGKFVMNFVTGLSAGWQTGATAPSSTTDPLSTTFAAIQFVNGSTRIDAFRILGVSEWTDGELEISNYGGTYTAHTNVDWAPMTLMYPCLG</sequence>
<keyword evidence="3" id="KW-1161">Viral attachment to host cell</keyword>
<dbReference type="Gene3D" id="2.60.90.20">
    <property type="entry name" value="Virus attachment protein , globular domain"/>
    <property type="match status" value="1"/>
</dbReference>
<dbReference type="GO" id="GO:0046718">
    <property type="term" value="P:symbiont entry into host cell"/>
    <property type="evidence" value="ECO:0007669"/>
    <property type="project" value="UniProtKB-KW"/>
</dbReference>
<accession>A0A0P0IQ83</accession>
<feature type="domain" description="Outer capsid protein sigma-1 C-terminal" evidence="7">
    <location>
        <begin position="243"/>
        <end position="459"/>
    </location>
</feature>
<dbReference type="Gene3D" id="1.10.287.1490">
    <property type="match status" value="1"/>
</dbReference>
<protein>
    <submittedName>
        <fullName evidence="8">Sigma-1</fullName>
    </submittedName>
</protein>
<reference evidence="8 9" key="1">
    <citation type="journal article" date="2015" name="J. Gen. Virol.">
        <title>Isolation and identification of bat viruses closely related to human, porcine and mink orthoreoviruses.</title>
        <authorList>
            <person name="Yang X.L."/>
            <person name="Tan B."/>
            <person name="Wang B."/>
            <person name="Li W."/>
            <person name="Wang N."/>
            <person name="Luo C.M."/>
            <person name="Wang M.N."/>
            <person name="Zhang W."/>
            <person name="Li B."/>
            <person name="Peng C."/>
            <person name="Ge X.Y."/>
            <person name="Zhang L.B."/>
            <person name="Shi Z."/>
        </authorList>
    </citation>
    <scope>NUCLEOTIDE SEQUENCE [LARGE SCALE GENOMIC DNA]</scope>
    <source>
        <strain evidence="8">WIV5</strain>
    </source>
</reference>
<comment type="subcellular location">
    <subcellularLocation>
        <location evidence="1">Virion</location>
    </subcellularLocation>
</comment>
<feature type="coiled-coil region" evidence="6">
    <location>
        <begin position="20"/>
        <end position="47"/>
    </location>
</feature>
<evidence type="ECO:0000256" key="1">
    <source>
        <dbReference type="ARBA" id="ARBA00004328"/>
    </source>
</evidence>
<dbReference type="Pfam" id="PF01664">
    <property type="entry name" value="Reo_sigma1"/>
    <property type="match status" value="1"/>
</dbReference>
<dbReference type="GO" id="GO:0019062">
    <property type="term" value="P:virion attachment to host cell"/>
    <property type="evidence" value="ECO:0007669"/>
    <property type="project" value="UniProtKB-KW"/>
</dbReference>
<evidence type="ECO:0000259" key="7">
    <source>
        <dbReference type="Pfam" id="PF01664"/>
    </source>
</evidence>
<evidence type="ECO:0000256" key="5">
    <source>
        <dbReference type="ARBA" id="ARBA00023296"/>
    </source>
</evidence>
<evidence type="ECO:0000256" key="6">
    <source>
        <dbReference type="SAM" id="Coils"/>
    </source>
</evidence>
<organism evidence="8 9">
    <name type="scientific">Mammalian orthoreovirus</name>
    <dbReference type="NCBI Taxonomy" id="351073"/>
    <lineage>
        <taxon>Viruses</taxon>
        <taxon>Riboviria</taxon>
        <taxon>Orthornavirae</taxon>
        <taxon>Duplornaviricota</taxon>
        <taxon>Resentoviricetes</taxon>
        <taxon>Reovirales</taxon>
        <taxon>Spinareoviridae</taxon>
        <taxon>Orthoreovirus</taxon>
        <taxon>Orthoreovirus mammalis</taxon>
    </lineage>
</organism>
<evidence type="ECO:0000256" key="4">
    <source>
        <dbReference type="ARBA" id="ARBA00022844"/>
    </source>
</evidence>
<evidence type="ECO:0000256" key="3">
    <source>
        <dbReference type="ARBA" id="ARBA00022804"/>
    </source>
</evidence>
<keyword evidence="4" id="KW-0946">Virion</keyword>
<dbReference type="Proteomes" id="UP000129600">
    <property type="component" value="Genome"/>
</dbReference>
<dbReference type="SUPFAM" id="SSF49835">
    <property type="entry name" value="Virus attachment protein globular domain"/>
    <property type="match status" value="1"/>
</dbReference>
<dbReference type="Gene3D" id="2.10.25.20">
    <property type="entry name" value="reovirus attachment protein sigma1, domain 1"/>
    <property type="match status" value="1"/>
</dbReference>
<evidence type="ECO:0000313" key="8">
    <source>
        <dbReference type="EMBL" id="ALK02171.1"/>
    </source>
</evidence>
<evidence type="ECO:0000313" key="9">
    <source>
        <dbReference type="Proteomes" id="UP000129600"/>
    </source>
</evidence>
<keyword evidence="5" id="KW-1160">Virus entry into host cell</keyword>
<dbReference type="InterPro" id="IPR008982">
    <property type="entry name" value="Adenovirus_pIV-like_att"/>
</dbReference>
<dbReference type="EMBL" id="KT444548">
    <property type="protein sequence ID" value="ALK02171.1"/>
    <property type="molecule type" value="Genomic_RNA"/>
</dbReference>
<keyword evidence="6" id="KW-0175">Coiled coil</keyword>